<dbReference type="PROSITE" id="PS51900">
    <property type="entry name" value="CB"/>
    <property type="match status" value="1"/>
</dbReference>
<dbReference type="Pfam" id="PF00589">
    <property type="entry name" value="Phage_integrase"/>
    <property type="match status" value="1"/>
</dbReference>
<dbReference type="InterPro" id="IPR010998">
    <property type="entry name" value="Integrase_recombinase_N"/>
</dbReference>
<evidence type="ECO:0000256" key="1">
    <source>
        <dbReference type="ARBA" id="ARBA00008857"/>
    </source>
</evidence>
<keyword evidence="4" id="KW-0233">DNA recombination</keyword>
<dbReference type="GO" id="GO:0003677">
    <property type="term" value="F:DNA binding"/>
    <property type="evidence" value="ECO:0007669"/>
    <property type="project" value="UniProtKB-UniRule"/>
</dbReference>
<dbReference type="OrthoDB" id="9806835at2"/>
<sequence>MIDPNNYGKVKIHDRDGDISKRWYVSYSFRNPVTGKMERFRIYGHVNRFKTRKERIERLRSLKRATEKLLQEGFNPYQTADNSNQSIDTVPSAINYVLEIKKQQLAESSYDSFRSHVLKFQKWTEATFQDHLPPNRFSKQDVNTFLEWSQRKYGLNAQTRNNYLSDTRSFFTALLDKDIISHNPASGISKLKVDPVKNRAFTNAQLDSIQEFLNREDPYFLSFLRFMSYEFMRPIEVLRIRVGNIDLQEGILYLDTKTKRDKKKIIVSPLLAWLKNLNLEKYDSSDYLFTRFERPGGWEAKEATKRRWFSAKFAHVKSSLKLGEEYGVYSFRHTYITNLYHSLRKSSSSSYEAKMKLMPITGHSTLDALNSYLRDIQAELPEDYSDQIVQI</sequence>
<dbReference type="InterPro" id="IPR002104">
    <property type="entry name" value="Integrase_catalytic"/>
</dbReference>
<evidence type="ECO:0000313" key="8">
    <source>
        <dbReference type="EMBL" id="KAB2816827.1"/>
    </source>
</evidence>
<keyword evidence="9" id="KW-1185">Reference proteome</keyword>
<dbReference type="Gene3D" id="1.10.150.130">
    <property type="match status" value="1"/>
</dbReference>
<dbReference type="InterPro" id="IPR013762">
    <property type="entry name" value="Integrase-like_cat_sf"/>
</dbReference>
<dbReference type="EMBL" id="WBVQ01000001">
    <property type="protein sequence ID" value="KAB2816827.1"/>
    <property type="molecule type" value="Genomic_DNA"/>
</dbReference>
<dbReference type="Proteomes" id="UP000484164">
    <property type="component" value="Unassembled WGS sequence"/>
</dbReference>
<evidence type="ECO:0000259" key="6">
    <source>
        <dbReference type="PROSITE" id="PS51898"/>
    </source>
</evidence>
<proteinExistence type="inferred from homology"/>
<gene>
    <name evidence="8" type="ORF">F8C82_00060</name>
</gene>
<feature type="domain" description="Core-binding (CB)" evidence="7">
    <location>
        <begin position="88"/>
        <end position="175"/>
    </location>
</feature>
<dbReference type="PANTHER" id="PTHR30349">
    <property type="entry name" value="PHAGE INTEGRASE-RELATED"/>
    <property type="match status" value="1"/>
</dbReference>
<reference evidence="8 9" key="1">
    <citation type="submission" date="2019-10" db="EMBL/GenBank/DDBJ databases">
        <title>Genome sequence of Phaeocystidibacter marisrubri JCM30614 (type strain).</title>
        <authorList>
            <person name="Bowman J.P."/>
        </authorList>
    </citation>
    <scope>NUCLEOTIDE SEQUENCE [LARGE SCALE GENOMIC DNA]</scope>
    <source>
        <strain evidence="8 9">JCM 30614</strain>
    </source>
</reference>
<evidence type="ECO:0000256" key="5">
    <source>
        <dbReference type="PROSITE-ProRule" id="PRU01248"/>
    </source>
</evidence>
<comment type="similarity">
    <text evidence="1">Belongs to the 'phage' integrase family.</text>
</comment>
<evidence type="ECO:0000256" key="3">
    <source>
        <dbReference type="ARBA" id="ARBA00023125"/>
    </source>
</evidence>
<dbReference type="RefSeq" id="WP_151691399.1">
    <property type="nucleotide sequence ID" value="NZ_BMGX01000002.1"/>
</dbReference>
<dbReference type="GO" id="GO:0006310">
    <property type="term" value="P:DNA recombination"/>
    <property type="evidence" value="ECO:0007669"/>
    <property type="project" value="UniProtKB-KW"/>
</dbReference>
<dbReference type="Gene3D" id="1.10.443.10">
    <property type="entry name" value="Intergrase catalytic core"/>
    <property type="match status" value="1"/>
</dbReference>
<evidence type="ECO:0000259" key="7">
    <source>
        <dbReference type="PROSITE" id="PS51900"/>
    </source>
</evidence>
<comment type="caution">
    <text evidence="8">The sequence shown here is derived from an EMBL/GenBank/DDBJ whole genome shotgun (WGS) entry which is preliminary data.</text>
</comment>
<evidence type="ECO:0000256" key="2">
    <source>
        <dbReference type="ARBA" id="ARBA00022908"/>
    </source>
</evidence>
<dbReference type="InterPro" id="IPR044068">
    <property type="entry name" value="CB"/>
</dbReference>
<evidence type="ECO:0000313" key="9">
    <source>
        <dbReference type="Proteomes" id="UP000484164"/>
    </source>
</evidence>
<dbReference type="InterPro" id="IPR050090">
    <property type="entry name" value="Tyrosine_recombinase_XerCD"/>
</dbReference>
<dbReference type="InterPro" id="IPR004107">
    <property type="entry name" value="Integrase_SAM-like_N"/>
</dbReference>
<dbReference type="Pfam" id="PF02899">
    <property type="entry name" value="Phage_int_SAM_1"/>
    <property type="match status" value="1"/>
</dbReference>
<name>A0A6L3ZG83_9FLAO</name>
<keyword evidence="3 5" id="KW-0238">DNA-binding</keyword>
<dbReference type="SUPFAM" id="SSF56349">
    <property type="entry name" value="DNA breaking-rejoining enzymes"/>
    <property type="match status" value="1"/>
</dbReference>
<dbReference type="PANTHER" id="PTHR30349:SF41">
    <property type="entry name" value="INTEGRASE_RECOMBINASE PROTEIN MJ0367-RELATED"/>
    <property type="match status" value="1"/>
</dbReference>
<evidence type="ECO:0000256" key="4">
    <source>
        <dbReference type="ARBA" id="ARBA00023172"/>
    </source>
</evidence>
<dbReference type="AlphaFoldDB" id="A0A6L3ZG83"/>
<keyword evidence="2" id="KW-0229">DNA integration</keyword>
<dbReference type="PROSITE" id="PS51898">
    <property type="entry name" value="TYR_RECOMBINASE"/>
    <property type="match status" value="1"/>
</dbReference>
<feature type="domain" description="Tyr recombinase" evidence="6">
    <location>
        <begin position="196"/>
        <end position="385"/>
    </location>
</feature>
<organism evidence="8 9">
    <name type="scientific">Phaeocystidibacter marisrubri</name>
    <dbReference type="NCBI Taxonomy" id="1577780"/>
    <lineage>
        <taxon>Bacteria</taxon>
        <taxon>Pseudomonadati</taxon>
        <taxon>Bacteroidota</taxon>
        <taxon>Flavobacteriia</taxon>
        <taxon>Flavobacteriales</taxon>
        <taxon>Phaeocystidibacteraceae</taxon>
        <taxon>Phaeocystidibacter</taxon>
    </lineage>
</organism>
<accession>A0A6L3ZG83</accession>
<dbReference type="GO" id="GO:0015074">
    <property type="term" value="P:DNA integration"/>
    <property type="evidence" value="ECO:0007669"/>
    <property type="project" value="UniProtKB-KW"/>
</dbReference>
<dbReference type="InterPro" id="IPR011010">
    <property type="entry name" value="DNA_brk_join_enz"/>
</dbReference>
<protein>
    <submittedName>
        <fullName evidence="8">Site-specific integrase</fullName>
    </submittedName>
</protein>